<dbReference type="SMART" id="SM00248">
    <property type="entry name" value="ANK"/>
    <property type="match status" value="5"/>
</dbReference>
<keyword evidence="1" id="KW-0677">Repeat</keyword>
<evidence type="ECO:0000256" key="1">
    <source>
        <dbReference type="ARBA" id="ARBA00022737"/>
    </source>
</evidence>
<dbReference type="Proteomes" id="UP000799779">
    <property type="component" value="Unassembled WGS sequence"/>
</dbReference>
<evidence type="ECO:0000256" key="2">
    <source>
        <dbReference type="ARBA" id="ARBA00023043"/>
    </source>
</evidence>
<dbReference type="OrthoDB" id="3799861at2759"/>
<gene>
    <name evidence="3" type="ORF">P154DRAFT_624755</name>
</gene>
<dbReference type="InterPro" id="IPR002110">
    <property type="entry name" value="Ankyrin_rpt"/>
</dbReference>
<dbReference type="InterPro" id="IPR036770">
    <property type="entry name" value="Ankyrin_rpt-contain_sf"/>
</dbReference>
<evidence type="ECO:0000313" key="4">
    <source>
        <dbReference type="Proteomes" id="UP000799779"/>
    </source>
</evidence>
<organism evidence="3 4">
    <name type="scientific">Amniculicola lignicola CBS 123094</name>
    <dbReference type="NCBI Taxonomy" id="1392246"/>
    <lineage>
        <taxon>Eukaryota</taxon>
        <taxon>Fungi</taxon>
        <taxon>Dikarya</taxon>
        <taxon>Ascomycota</taxon>
        <taxon>Pezizomycotina</taxon>
        <taxon>Dothideomycetes</taxon>
        <taxon>Pleosporomycetidae</taxon>
        <taxon>Pleosporales</taxon>
        <taxon>Amniculicolaceae</taxon>
        <taxon>Amniculicola</taxon>
    </lineage>
</organism>
<dbReference type="Pfam" id="PF12796">
    <property type="entry name" value="Ank_2"/>
    <property type="match status" value="1"/>
</dbReference>
<name>A0A6A5W2H4_9PLEO</name>
<feature type="non-terminal residue" evidence="3">
    <location>
        <position position="1"/>
    </location>
</feature>
<dbReference type="PANTHER" id="PTHR24166:SF48">
    <property type="entry name" value="PROTEIN VAPYRIN"/>
    <property type="match status" value="1"/>
</dbReference>
<dbReference type="EMBL" id="ML977662">
    <property type="protein sequence ID" value="KAF1994381.1"/>
    <property type="molecule type" value="Genomic_DNA"/>
</dbReference>
<evidence type="ECO:0000313" key="3">
    <source>
        <dbReference type="EMBL" id="KAF1994381.1"/>
    </source>
</evidence>
<keyword evidence="4" id="KW-1185">Reference proteome</keyword>
<accession>A0A6A5W2H4</accession>
<proteinExistence type="predicted"/>
<protein>
    <submittedName>
        <fullName evidence="3">Ankyrin</fullName>
    </submittedName>
</protein>
<reference evidence="3" key="1">
    <citation type="journal article" date="2020" name="Stud. Mycol.">
        <title>101 Dothideomycetes genomes: a test case for predicting lifestyles and emergence of pathogens.</title>
        <authorList>
            <person name="Haridas S."/>
            <person name="Albert R."/>
            <person name="Binder M."/>
            <person name="Bloem J."/>
            <person name="Labutti K."/>
            <person name="Salamov A."/>
            <person name="Andreopoulos B."/>
            <person name="Baker S."/>
            <person name="Barry K."/>
            <person name="Bills G."/>
            <person name="Bluhm B."/>
            <person name="Cannon C."/>
            <person name="Castanera R."/>
            <person name="Culley D."/>
            <person name="Daum C."/>
            <person name="Ezra D."/>
            <person name="Gonzalez J."/>
            <person name="Henrissat B."/>
            <person name="Kuo A."/>
            <person name="Liang C."/>
            <person name="Lipzen A."/>
            <person name="Lutzoni F."/>
            <person name="Magnuson J."/>
            <person name="Mondo S."/>
            <person name="Nolan M."/>
            <person name="Ohm R."/>
            <person name="Pangilinan J."/>
            <person name="Park H.-J."/>
            <person name="Ramirez L."/>
            <person name="Alfaro M."/>
            <person name="Sun H."/>
            <person name="Tritt A."/>
            <person name="Yoshinaga Y."/>
            <person name="Zwiers L.-H."/>
            <person name="Turgeon B."/>
            <person name="Goodwin S."/>
            <person name="Spatafora J."/>
            <person name="Crous P."/>
            <person name="Grigoriev I."/>
        </authorList>
    </citation>
    <scope>NUCLEOTIDE SEQUENCE</scope>
    <source>
        <strain evidence="3">CBS 123094</strain>
    </source>
</reference>
<dbReference type="SUPFAM" id="SSF48403">
    <property type="entry name" value="Ankyrin repeat"/>
    <property type="match status" value="1"/>
</dbReference>
<dbReference type="AlphaFoldDB" id="A0A6A5W2H4"/>
<dbReference type="PANTHER" id="PTHR24166">
    <property type="entry name" value="ROLLING PEBBLES, ISOFORM B"/>
    <property type="match status" value="1"/>
</dbReference>
<keyword evidence="2" id="KW-0040">ANK repeat</keyword>
<dbReference type="InterPro" id="IPR050889">
    <property type="entry name" value="Dendritic_Spine_Reg/Scaffold"/>
</dbReference>
<sequence>MTLLDLPLELFQPILDEAINLRRIQRIHGEFKYIVRLRLVCKTFATEVIASLIRTRLIDCYLCANHFTPQFAVCYAWDRIHNGPYDNLPVVRHLQEIASILHSRDSSGGRDYDYYLSTMCNHIINGQGASYLFTKYPIEYEHKRYGNGVKDQGIYNLITAGVYFNIPSIVREKMEVTTPKPMNLNTFLGSALEIAINTSNYQMLEMMPVSEYWGLSYAARVGNIDTFRFFLELCRKEKSVFHCGPPIATPNIEIWNEYMAARRTNKGGRLIDPIIPLRRAAEEGWTEMVEHILKLESIDGTNLSRNDPHTLFLASKNGQEDVVRVLLELGVNKEEVLCNAVGQTLVDPGRDTRSLAAAAAGGYRNIVQLLLNYDMDTTGSVAAAAGGGHRDVVELLLDHGAQTTGSVEAAARNGHRDLVQFLLDRRADTSESVAAAAARGYHSIVQLLLDHGAQADYSAGGNECSAKYPHPLLSAVRFEDTTLFKLLLEQGAILSPTVGRECMKLAREDGLDSMIELLLGLWPVMVRSA</sequence>
<dbReference type="Gene3D" id="1.25.40.20">
    <property type="entry name" value="Ankyrin repeat-containing domain"/>
    <property type="match status" value="1"/>
</dbReference>